<dbReference type="SMART" id="SM00100">
    <property type="entry name" value="cNMP"/>
    <property type="match status" value="1"/>
</dbReference>
<dbReference type="SUPFAM" id="SSF52151">
    <property type="entry name" value="FabD/lysophospholipase-like"/>
    <property type="match status" value="1"/>
</dbReference>
<gene>
    <name evidence="8" type="ORF">C1707_24915</name>
    <name evidence="9" type="ORF">CFHF_12970</name>
</gene>
<dbReference type="Proteomes" id="UP000281192">
    <property type="component" value="Chromosome"/>
</dbReference>
<evidence type="ECO:0000256" key="2">
    <source>
        <dbReference type="ARBA" id="ARBA00022801"/>
    </source>
</evidence>
<feature type="active site" description="Proton acceptor" evidence="5">
    <location>
        <position position="468"/>
    </location>
</feature>
<sequence>MIFHPHWQSSPHRFSVHPVVTLPDFMADTALARLFAREGREGDAAWFSLPGGSLLYAPGEASDHLYFLRTGRLGAFRREEGQEPQFLGVIRPGEPAGEMAMIAGAPHSAHMVALRDSEVLALPRTAFFEAVERDPDVMIELSRLMIRRARQAGAHASIGDPSVYGFIAASEGPPIRPVVERIARCIGSLGYAVTVEGGESLLAPTEWFSRVERTHDFVLYVAEMHETAWKHVVGRQVDRLFRVGRGDHRPPGELPTYASRPLQAQRLIDLILIQPAGAKRPQGSQAWLEATDAARLFHLRENGLADVERLARVLTGQSVGLVLSGGGARAYAHVGAVQALRERGVPIDFVGGASMGAIVAAGLAMGWDDGEMETRIRKAFVDSSPLDDIAFPLIAMTRGEKVKERLHEHFGDIDIADLWLPFFCVSSNLTSGAYHLHRTGPLHRALRASISLPGVLPPVADGEAVLVDGAVMKNFPADVMRAFQLGPIIGVDVTRGRSITAADVHRPASLWRWLLSGEWRKGPPIVALLMRAATVSTSRDLAASREASDVLITPRLEGVDIRDWKAFEPAVAAGFEAAAVALDSLEVPVPELRRRKSLAEMG</sequence>
<keyword evidence="11" id="KW-1185">Reference proteome</keyword>
<dbReference type="InterPro" id="IPR014710">
    <property type="entry name" value="RmlC-like_jellyroll"/>
</dbReference>
<accession>A0A2N5CT91</accession>
<reference evidence="8 11" key="2">
    <citation type="submission" date="2018-01" db="EMBL/GenBank/DDBJ databases">
        <title>Complete genome sequence of Caulobacter flavus RHGG3.</title>
        <authorList>
            <person name="Yang E."/>
        </authorList>
    </citation>
    <scope>NUCLEOTIDE SEQUENCE [LARGE SCALE GENOMIC DNA]</scope>
    <source>
        <strain evidence="8 11">RHGG3</strain>
    </source>
</reference>
<feature type="domain" description="Cyclic nucleotide-binding" evidence="6">
    <location>
        <begin position="47"/>
        <end position="148"/>
    </location>
</feature>
<feature type="domain" description="PNPLA" evidence="7">
    <location>
        <begin position="321"/>
        <end position="481"/>
    </location>
</feature>
<evidence type="ECO:0000313" key="11">
    <source>
        <dbReference type="Proteomes" id="UP000281192"/>
    </source>
</evidence>
<evidence type="ECO:0000256" key="5">
    <source>
        <dbReference type="PROSITE-ProRule" id="PRU01161"/>
    </source>
</evidence>
<dbReference type="EMBL" id="PJRQ01000024">
    <property type="protein sequence ID" value="PLR14872.1"/>
    <property type="molecule type" value="Genomic_DNA"/>
</dbReference>
<dbReference type="Gene3D" id="3.40.1090.10">
    <property type="entry name" value="Cytosolic phospholipase A2 catalytic domain"/>
    <property type="match status" value="1"/>
</dbReference>
<dbReference type="InterPro" id="IPR016035">
    <property type="entry name" value="Acyl_Trfase/lysoPLipase"/>
</dbReference>
<evidence type="ECO:0000259" key="7">
    <source>
        <dbReference type="PROSITE" id="PS51635"/>
    </source>
</evidence>
<dbReference type="AlphaFoldDB" id="A0A2N5CT91"/>
<keyword evidence="4 5" id="KW-0443">Lipid metabolism</keyword>
<dbReference type="InterPro" id="IPR050301">
    <property type="entry name" value="NTE"/>
</dbReference>
<evidence type="ECO:0000256" key="3">
    <source>
        <dbReference type="ARBA" id="ARBA00022963"/>
    </source>
</evidence>
<dbReference type="Pfam" id="PF00027">
    <property type="entry name" value="cNMP_binding"/>
    <property type="match status" value="1"/>
</dbReference>
<dbReference type="GO" id="GO:0016042">
    <property type="term" value="P:lipid catabolic process"/>
    <property type="evidence" value="ECO:0007669"/>
    <property type="project" value="UniProtKB-UniRule"/>
</dbReference>
<dbReference type="InterPro" id="IPR002641">
    <property type="entry name" value="PNPLA_dom"/>
</dbReference>
<dbReference type="GO" id="GO:0004622">
    <property type="term" value="F:phosphatidylcholine lysophospholipase activity"/>
    <property type="evidence" value="ECO:0007669"/>
    <property type="project" value="UniProtKB-ARBA"/>
</dbReference>
<keyword evidence="3 5" id="KW-0442">Lipid degradation</keyword>
<feature type="short sequence motif" description="DGA/G" evidence="5">
    <location>
        <begin position="468"/>
        <end position="470"/>
    </location>
</feature>
<dbReference type="Proteomes" id="UP000234483">
    <property type="component" value="Unassembled WGS sequence"/>
</dbReference>
<comment type="similarity">
    <text evidence="1">Belongs to the NTE family.</text>
</comment>
<dbReference type="OrthoDB" id="5290098at2"/>
<comment type="caution">
    <text evidence="5">Lacks conserved residue(s) required for the propagation of feature annotation.</text>
</comment>
<dbReference type="PROSITE" id="PS50042">
    <property type="entry name" value="CNMP_BINDING_3"/>
    <property type="match status" value="1"/>
</dbReference>
<dbReference type="InterPro" id="IPR000595">
    <property type="entry name" value="cNMP-bd_dom"/>
</dbReference>
<dbReference type="PROSITE" id="PS51635">
    <property type="entry name" value="PNPLA"/>
    <property type="match status" value="1"/>
</dbReference>
<feature type="short sequence motif" description="GXSXG" evidence="5">
    <location>
        <begin position="352"/>
        <end position="356"/>
    </location>
</feature>
<dbReference type="SUPFAM" id="SSF51206">
    <property type="entry name" value="cAMP-binding domain-like"/>
    <property type="match status" value="1"/>
</dbReference>
<keyword evidence="2 5" id="KW-0378">Hydrolase</keyword>
<evidence type="ECO:0000313" key="9">
    <source>
        <dbReference type="EMBL" id="PLR14872.1"/>
    </source>
</evidence>
<dbReference type="KEGG" id="cfh:C1707_24915"/>
<evidence type="ECO:0000256" key="1">
    <source>
        <dbReference type="ARBA" id="ARBA00006636"/>
    </source>
</evidence>
<feature type="active site" description="Nucleophile" evidence="5">
    <location>
        <position position="354"/>
    </location>
</feature>
<dbReference type="Gene3D" id="2.60.120.10">
    <property type="entry name" value="Jelly Rolls"/>
    <property type="match status" value="1"/>
</dbReference>
<reference evidence="9 10" key="1">
    <citation type="submission" date="2017-12" db="EMBL/GenBank/DDBJ databases">
        <title>The genome sequence of Caulobacter flavus CGMCC1 15093.</title>
        <authorList>
            <person name="Gao J."/>
            <person name="Mao X."/>
            <person name="Sun J."/>
        </authorList>
    </citation>
    <scope>NUCLEOTIDE SEQUENCE [LARGE SCALE GENOMIC DNA]</scope>
    <source>
        <strain evidence="9 10">CGMCC1 15093</strain>
    </source>
</reference>
<dbReference type="InterPro" id="IPR018490">
    <property type="entry name" value="cNMP-bd_dom_sf"/>
</dbReference>
<evidence type="ECO:0000313" key="10">
    <source>
        <dbReference type="Proteomes" id="UP000234483"/>
    </source>
</evidence>
<dbReference type="PANTHER" id="PTHR14226:SF29">
    <property type="entry name" value="NEUROPATHY TARGET ESTERASE SWS"/>
    <property type="match status" value="1"/>
</dbReference>
<evidence type="ECO:0000259" key="6">
    <source>
        <dbReference type="PROSITE" id="PS50042"/>
    </source>
</evidence>
<dbReference type="EMBL" id="CP026100">
    <property type="protein sequence ID" value="AYV49226.1"/>
    <property type="molecule type" value="Genomic_DNA"/>
</dbReference>
<dbReference type="CDD" id="cd07205">
    <property type="entry name" value="Pat_PNPLA6_PNPLA7_NTE1_like"/>
    <property type="match status" value="1"/>
</dbReference>
<name>A0A2N5CT91_9CAUL</name>
<dbReference type="CDD" id="cd00038">
    <property type="entry name" value="CAP_ED"/>
    <property type="match status" value="1"/>
</dbReference>
<evidence type="ECO:0000313" key="8">
    <source>
        <dbReference type="EMBL" id="AYV49226.1"/>
    </source>
</evidence>
<dbReference type="PANTHER" id="PTHR14226">
    <property type="entry name" value="NEUROPATHY TARGET ESTERASE/SWISS CHEESE D.MELANOGASTER"/>
    <property type="match status" value="1"/>
</dbReference>
<proteinExistence type="inferred from homology"/>
<dbReference type="Pfam" id="PF01734">
    <property type="entry name" value="Patatin"/>
    <property type="match status" value="1"/>
</dbReference>
<protein>
    <submittedName>
        <fullName evidence="9">Cyclic nucleotide-binding protein</fullName>
    </submittedName>
</protein>
<evidence type="ECO:0000256" key="4">
    <source>
        <dbReference type="ARBA" id="ARBA00023098"/>
    </source>
</evidence>
<organism evidence="9 10">
    <name type="scientific">Caulobacter flavus</name>
    <dbReference type="NCBI Taxonomy" id="1679497"/>
    <lineage>
        <taxon>Bacteria</taxon>
        <taxon>Pseudomonadati</taxon>
        <taxon>Pseudomonadota</taxon>
        <taxon>Alphaproteobacteria</taxon>
        <taxon>Caulobacterales</taxon>
        <taxon>Caulobacteraceae</taxon>
        <taxon>Caulobacter</taxon>
    </lineage>
</organism>